<dbReference type="Proteomes" id="UP000466442">
    <property type="component" value="Unassembled WGS sequence"/>
</dbReference>
<keyword evidence="3" id="KW-1185">Reference proteome</keyword>
<dbReference type="InterPro" id="IPR013783">
    <property type="entry name" value="Ig-like_fold"/>
</dbReference>
<evidence type="ECO:0000313" key="2">
    <source>
        <dbReference type="EMBL" id="KAF6209930.1"/>
    </source>
</evidence>
<dbReference type="GO" id="GO:0050808">
    <property type="term" value="P:synapse organization"/>
    <property type="evidence" value="ECO:0007669"/>
    <property type="project" value="TreeGrafter"/>
</dbReference>
<reference evidence="2" key="1">
    <citation type="journal article" date="2021" name="Mol. Ecol. Resour.">
        <title>Apolygus lucorum genome provides insights into omnivorousness and mesophyll feeding.</title>
        <authorList>
            <person name="Liu Y."/>
            <person name="Liu H."/>
            <person name="Wang H."/>
            <person name="Huang T."/>
            <person name="Liu B."/>
            <person name="Yang B."/>
            <person name="Yin L."/>
            <person name="Li B."/>
            <person name="Zhang Y."/>
            <person name="Zhang S."/>
            <person name="Jiang F."/>
            <person name="Zhang X."/>
            <person name="Ren Y."/>
            <person name="Wang B."/>
            <person name="Wang S."/>
            <person name="Lu Y."/>
            <person name="Wu K."/>
            <person name="Fan W."/>
            <person name="Wang G."/>
        </authorList>
    </citation>
    <scope>NUCLEOTIDE SEQUENCE</scope>
    <source>
        <strain evidence="2">12Hb</strain>
    </source>
</reference>
<dbReference type="AlphaFoldDB" id="A0A8S9XLN8"/>
<dbReference type="EMBL" id="WIXP02000006">
    <property type="protein sequence ID" value="KAF6209930.1"/>
    <property type="molecule type" value="Genomic_DNA"/>
</dbReference>
<proteinExistence type="predicted"/>
<dbReference type="Gene3D" id="2.60.40.10">
    <property type="entry name" value="Immunoglobulins"/>
    <property type="match status" value="1"/>
</dbReference>
<evidence type="ECO:0000313" key="3">
    <source>
        <dbReference type="Proteomes" id="UP000466442"/>
    </source>
</evidence>
<organism evidence="2 3">
    <name type="scientific">Apolygus lucorum</name>
    <name type="common">Small green plant bug</name>
    <name type="synonym">Lygocoris lucorum</name>
    <dbReference type="NCBI Taxonomy" id="248454"/>
    <lineage>
        <taxon>Eukaryota</taxon>
        <taxon>Metazoa</taxon>
        <taxon>Ecdysozoa</taxon>
        <taxon>Arthropoda</taxon>
        <taxon>Hexapoda</taxon>
        <taxon>Insecta</taxon>
        <taxon>Pterygota</taxon>
        <taxon>Neoptera</taxon>
        <taxon>Paraneoptera</taxon>
        <taxon>Hemiptera</taxon>
        <taxon>Heteroptera</taxon>
        <taxon>Panheteroptera</taxon>
        <taxon>Cimicomorpha</taxon>
        <taxon>Miridae</taxon>
        <taxon>Mirini</taxon>
        <taxon>Apolygus</taxon>
    </lineage>
</organism>
<dbReference type="InterPro" id="IPR036179">
    <property type="entry name" value="Ig-like_dom_sf"/>
</dbReference>
<evidence type="ECO:0000256" key="1">
    <source>
        <dbReference type="SAM" id="MobiDB-lite"/>
    </source>
</evidence>
<protein>
    <recommendedName>
        <fullName evidence="4">Ig-like domain-containing protein</fullName>
    </recommendedName>
</protein>
<dbReference type="PANTHER" id="PTHR23279:SF45">
    <property type="entry name" value="DEFECTIVE PROBOSCIS EXTENSION RESPONSE 12, ISOFORM C"/>
    <property type="match status" value="1"/>
</dbReference>
<dbReference type="GO" id="GO:0032589">
    <property type="term" value="C:neuron projection membrane"/>
    <property type="evidence" value="ECO:0007669"/>
    <property type="project" value="TreeGrafter"/>
</dbReference>
<dbReference type="OrthoDB" id="10031887at2759"/>
<dbReference type="PANTHER" id="PTHR23279">
    <property type="entry name" value="DEFECTIVE PROBOSCIS EXTENSION RESPONSE DPR -RELATED"/>
    <property type="match status" value="1"/>
</dbReference>
<dbReference type="InterPro" id="IPR037448">
    <property type="entry name" value="Zig-8"/>
</dbReference>
<evidence type="ECO:0008006" key="4">
    <source>
        <dbReference type="Google" id="ProtNLM"/>
    </source>
</evidence>
<dbReference type="SUPFAM" id="SSF48726">
    <property type="entry name" value="Immunoglobulin"/>
    <property type="match status" value="1"/>
</dbReference>
<gene>
    <name evidence="2" type="ORF">GE061_015684</name>
</gene>
<comment type="caution">
    <text evidence="2">The sequence shown here is derived from an EMBL/GenBank/DDBJ whole genome shotgun (WGS) entry which is preliminary data.</text>
</comment>
<feature type="region of interest" description="Disordered" evidence="1">
    <location>
        <begin position="87"/>
        <end position="108"/>
    </location>
</feature>
<name>A0A8S9XLN8_APOLU</name>
<accession>A0A8S9XLN8</accession>
<sequence length="108" mass="11977">MGTGEYHIGQGSTISLICVIENSPSPPQYVMWYHNDKMINYDGSTSNGEGGKVQVRTETGLGLRLCVDRWRQHSSYSTPRRIECDASLPRPPLSSFVGPSDGSLMDLW</sequence>